<dbReference type="Pfam" id="PF07593">
    <property type="entry name" value="UnbV_ASPIC"/>
    <property type="match status" value="1"/>
</dbReference>
<feature type="domain" description="ASPIC/UnbV" evidence="3">
    <location>
        <begin position="554"/>
        <end position="620"/>
    </location>
</feature>
<dbReference type="InterPro" id="IPR013517">
    <property type="entry name" value="FG-GAP"/>
</dbReference>
<evidence type="ECO:0000256" key="2">
    <source>
        <dbReference type="SAM" id="Phobius"/>
    </source>
</evidence>
<dbReference type="InterPro" id="IPR028994">
    <property type="entry name" value="Integrin_alpha_N"/>
</dbReference>
<evidence type="ECO:0000313" key="4">
    <source>
        <dbReference type="EMBL" id="QNF33057.1"/>
    </source>
</evidence>
<dbReference type="InterPro" id="IPR011519">
    <property type="entry name" value="UnbV_ASPIC"/>
</dbReference>
<sequence>MTNYKYIVTKNNISFTIFGALFSVLCLFAACTNTKKNTPAGKPLFQALDSAKTHVTFANNLKETDDLNILDYLYFYNGAGVAAGDLNKDGLTDLFFVSNQGKNQLYLNKGNFQFQDISEQAGIGGFADWKTGVTMVDINGDGWLDIYVSAVGNFKGLEGANELYINNGAEPDGSVTFTEKAADYGLDFTGFATQAAFFDYDHDGDLDVYLLNHAVHTSRSYDRVSTRHLRNNEAGDYLLENQLISGGKVAPSNKPVKFKDVSQKAGIYGAAMGYGLGIVVGDYNNDGWEDIYVTNDFHEDDYYYLNNGDGTFTESVKNHFQHLSRFSMGCDAADMNNDGYPDIMTLDMYPEDEKIEKSSLGEDSYDIYQYKLQFGYHNQYSRNCLQLNMVGQKFSEIGLMAGVAATDWSWSTLLADYDNDGIKDIFVTNGIVHRPNNLDYVKFASDDSLRYAMKTSSSLNQKAISMMPEGKVHNYIYRGTSSLRFQDESTNWGFAEPNISNGAVYADLDNDGDLDLITNNINAPASIYQNQSDKLSKHHFLKIKLQGEQLNTYGLGAKVFVKHAGQLQYQQLTPTRGFLSSVEPVLNFGLGKASQADTVIVIWPNQKVQVKTNVKANATLNLKQAEAQEEATRYYAQLFPKTPPVFEDITKTTGIDYKHQENNYLDFYRESLMPFQVSTEGPKLAVGDVNQDGLDDFYVGGGKWQAGKLFVQQKNGKFLATNQALFQADSTFEDVDAALFDADKDGDLDLYVVSGGNEFYGKMPEQFDRLYLNDGKGTFTKSANLPPMYDNKSCVKVADYDQDGDLDLFVGGRVVGYQYGNSPHSYLLINNGQGKFSDQTAQLAPALQQAGMITDAAWADYDQDGDLDLIVVGDYMPIRIFENQKNRLVETTAPNGLAQTNGLWQTIQAADFDKDGDLDFVVGNLGTNTKLRKQPDTKLRLYVKDLDGNQTLDHILAYSLGDKWFPVATKDEMGKQMPFINKKFTNYKEFPGKTIEEIFDKDELKEAKVLEVNQFESVYLENNGKKQFKVVPLPLEAQVSKIFTFYPTDVNQDGNLDVLLGGNFYGVSMYQGRYDASYGLMLQGNGKGAFKPVMPTSSGFLLNGEVRDIKTLKTATGLIYLVSRNNAPLQVFRPKNSAGSVNALVSK</sequence>
<gene>
    <name evidence="4" type="ORF">HUW51_10045</name>
</gene>
<evidence type="ECO:0000313" key="5">
    <source>
        <dbReference type="Proteomes" id="UP000515237"/>
    </source>
</evidence>
<dbReference type="Pfam" id="PF13517">
    <property type="entry name" value="FG-GAP_3"/>
    <property type="match status" value="4"/>
</dbReference>
<dbReference type="InterPro" id="IPR027039">
    <property type="entry name" value="Crtac1"/>
</dbReference>
<keyword evidence="2" id="KW-1133">Transmembrane helix</keyword>
<organism evidence="4 5">
    <name type="scientific">Adhaeribacter swui</name>
    <dbReference type="NCBI Taxonomy" id="2086471"/>
    <lineage>
        <taxon>Bacteria</taxon>
        <taxon>Pseudomonadati</taxon>
        <taxon>Bacteroidota</taxon>
        <taxon>Cytophagia</taxon>
        <taxon>Cytophagales</taxon>
        <taxon>Hymenobacteraceae</taxon>
        <taxon>Adhaeribacter</taxon>
    </lineage>
</organism>
<keyword evidence="2" id="KW-0472">Membrane</keyword>
<protein>
    <submittedName>
        <fullName evidence="4">VCBS repeat-containing protein</fullName>
    </submittedName>
</protein>
<dbReference type="Gene3D" id="2.130.10.130">
    <property type="entry name" value="Integrin alpha, N-terminal"/>
    <property type="match status" value="5"/>
</dbReference>
<keyword evidence="2" id="KW-0812">Transmembrane</keyword>
<dbReference type="RefSeq" id="WP_185273894.1">
    <property type="nucleotide sequence ID" value="NZ_CP055156.1"/>
</dbReference>
<proteinExistence type="predicted"/>
<dbReference type="Proteomes" id="UP000515237">
    <property type="component" value="Chromosome"/>
</dbReference>
<dbReference type="PANTHER" id="PTHR16026">
    <property type="entry name" value="CARTILAGE ACIDIC PROTEIN 1"/>
    <property type="match status" value="1"/>
</dbReference>
<evidence type="ECO:0000259" key="3">
    <source>
        <dbReference type="Pfam" id="PF07593"/>
    </source>
</evidence>
<dbReference type="KEGG" id="aswu:HUW51_10045"/>
<feature type="transmembrane region" description="Helical" evidence="2">
    <location>
        <begin position="12"/>
        <end position="30"/>
    </location>
</feature>
<keyword evidence="1" id="KW-0732">Signal</keyword>
<evidence type="ECO:0000256" key="1">
    <source>
        <dbReference type="ARBA" id="ARBA00022729"/>
    </source>
</evidence>
<keyword evidence="5" id="KW-1185">Reference proteome</keyword>
<dbReference type="EMBL" id="CP055156">
    <property type="protein sequence ID" value="QNF33057.1"/>
    <property type="molecule type" value="Genomic_DNA"/>
</dbReference>
<accession>A0A7G7G7C3</accession>
<name>A0A7G7G7C3_9BACT</name>
<dbReference type="AlphaFoldDB" id="A0A7G7G7C3"/>
<dbReference type="PANTHER" id="PTHR16026:SF0">
    <property type="entry name" value="CARTILAGE ACIDIC PROTEIN 1"/>
    <property type="match status" value="1"/>
</dbReference>
<dbReference type="PROSITE" id="PS51257">
    <property type="entry name" value="PROKAR_LIPOPROTEIN"/>
    <property type="match status" value="1"/>
</dbReference>
<reference evidence="4 5" key="1">
    <citation type="journal article" date="2018" name="Int. J. Syst. Evol. Microbiol.">
        <title>Adhaeribacter swui sp. nov., isolated from wet mud.</title>
        <authorList>
            <person name="Kim D.U."/>
            <person name="Kim K.W."/>
            <person name="Kang M.S."/>
            <person name="Kim J.Y."/>
            <person name="Jang J.H."/>
            <person name="Kim M.K."/>
        </authorList>
    </citation>
    <scope>NUCLEOTIDE SEQUENCE [LARGE SCALE GENOMIC DNA]</scope>
    <source>
        <strain evidence="4 5">KCTC 52873</strain>
    </source>
</reference>
<dbReference type="SUPFAM" id="SSF69318">
    <property type="entry name" value="Integrin alpha N-terminal domain"/>
    <property type="match status" value="3"/>
</dbReference>